<dbReference type="Proteomes" id="UP001155241">
    <property type="component" value="Unassembled WGS sequence"/>
</dbReference>
<keyword evidence="2" id="KW-1185">Reference proteome</keyword>
<sequence>MSKTPPSEYRVVLYDGEEGPARYVYPERPTDDDVTTMVELLEHYVESGYATGGHVEQLVEFAGRDAEYVVCLRAEEVG</sequence>
<accession>A0A9X2F713</accession>
<name>A0A9X2F713_9BACT</name>
<comment type="caution">
    <text evidence="1">The sequence shown here is derived from an EMBL/GenBank/DDBJ whole genome shotgun (WGS) entry which is preliminary data.</text>
</comment>
<dbReference type="RefSeq" id="WP_252850857.1">
    <property type="nucleotide sequence ID" value="NZ_JAMXLR010000009.1"/>
</dbReference>
<dbReference type="AlphaFoldDB" id="A0A9X2F713"/>
<reference evidence="1" key="1">
    <citation type="submission" date="2022-06" db="EMBL/GenBank/DDBJ databases">
        <title>Aeoliella straminimaris, a novel planctomycete from sediments.</title>
        <authorList>
            <person name="Vitorino I.R."/>
            <person name="Lage O.M."/>
        </authorList>
    </citation>
    <scope>NUCLEOTIDE SEQUENCE</scope>
    <source>
        <strain evidence="1">ICT_H6.2</strain>
    </source>
</reference>
<organism evidence="1 2">
    <name type="scientific">Aeoliella straminimaris</name>
    <dbReference type="NCBI Taxonomy" id="2954799"/>
    <lineage>
        <taxon>Bacteria</taxon>
        <taxon>Pseudomonadati</taxon>
        <taxon>Planctomycetota</taxon>
        <taxon>Planctomycetia</taxon>
        <taxon>Pirellulales</taxon>
        <taxon>Lacipirellulaceae</taxon>
        <taxon>Aeoliella</taxon>
    </lineage>
</organism>
<evidence type="ECO:0000313" key="1">
    <source>
        <dbReference type="EMBL" id="MCO6042757.1"/>
    </source>
</evidence>
<protein>
    <submittedName>
        <fullName evidence="1">Uncharacterized protein</fullName>
    </submittedName>
</protein>
<proteinExistence type="predicted"/>
<gene>
    <name evidence="1" type="ORF">NG895_02445</name>
</gene>
<evidence type="ECO:0000313" key="2">
    <source>
        <dbReference type="Proteomes" id="UP001155241"/>
    </source>
</evidence>
<dbReference type="EMBL" id="JAMXLR010000009">
    <property type="protein sequence ID" value="MCO6042757.1"/>
    <property type="molecule type" value="Genomic_DNA"/>
</dbReference>